<comment type="caution">
    <text evidence="2">The sequence shown here is derived from an EMBL/GenBank/DDBJ whole genome shotgun (WGS) entry which is preliminary data.</text>
</comment>
<proteinExistence type="predicted"/>
<keyword evidence="3" id="KW-1185">Reference proteome</keyword>
<organism evidence="2 3">
    <name type="scientific">Clostridium hominis</name>
    <dbReference type="NCBI Taxonomy" id="2763036"/>
    <lineage>
        <taxon>Bacteria</taxon>
        <taxon>Bacillati</taxon>
        <taxon>Bacillota</taxon>
        <taxon>Clostridia</taxon>
        <taxon>Eubacteriales</taxon>
        <taxon>Clostridiaceae</taxon>
        <taxon>Clostridium</taxon>
    </lineage>
</organism>
<accession>A0ABR7DHB8</accession>
<dbReference type="RefSeq" id="WP_186860735.1">
    <property type="nucleotide sequence ID" value="NZ_JACOOO010000038.1"/>
</dbReference>
<reference evidence="2 3" key="1">
    <citation type="submission" date="2020-08" db="EMBL/GenBank/DDBJ databases">
        <title>Genome public.</title>
        <authorList>
            <person name="Liu C."/>
            <person name="Sun Q."/>
        </authorList>
    </citation>
    <scope>NUCLEOTIDE SEQUENCE [LARGE SCALE GENOMIC DNA]</scope>
    <source>
        <strain evidence="2 3">NSJ-6</strain>
    </source>
</reference>
<gene>
    <name evidence="2" type="ORF">H8S20_16125</name>
</gene>
<dbReference type="EMBL" id="JACOOO010000038">
    <property type="protein sequence ID" value="MBC5630387.1"/>
    <property type="molecule type" value="Genomic_DNA"/>
</dbReference>
<name>A0ABR7DHB8_9CLOT</name>
<evidence type="ECO:0000259" key="1">
    <source>
        <dbReference type="Pfam" id="PF12704"/>
    </source>
</evidence>
<sequence>MSIFERAWLYITRKKVKSIIMFFILLGIATATLGALSIKKATLANKQQINKNFENGFQMDSETKDNDITNNEINQILNINGVSKYNAKAIVKADAKSIKQVEPLESQVQYTSDSMKNAVEIQGIYYSEIDNMFVNGLIKLVEGRHITKEDENKVLIHKRLAELNSLKLGDTISIEKVRYLMKMQVDQIRKLI</sequence>
<feature type="domain" description="MacB-like periplasmic core" evidence="1">
    <location>
        <begin position="20"/>
        <end position="177"/>
    </location>
</feature>
<evidence type="ECO:0000313" key="3">
    <source>
        <dbReference type="Proteomes" id="UP000596929"/>
    </source>
</evidence>
<dbReference type="Proteomes" id="UP000596929">
    <property type="component" value="Unassembled WGS sequence"/>
</dbReference>
<evidence type="ECO:0000313" key="2">
    <source>
        <dbReference type="EMBL" id="MBC5630387.1"/>
    </source>
</evidence>
<dbReference type="InterPro" id="IPR025857">
    <property type="entry name" value="MacB_PCD"/>
</dbReference>
<dbReference type="Pfam" id="PF12704">
    <property type="entry name" value="MacB_PCD"/>
    <property type="match status" value="1"/>
</dbReference>
<protein>
    <recommendedName>
        <fullName evidence="1">MacB-like periplasmic core domain-containing protein</fullName>
    </recommendedName>
</protein>